<proteinExistence type="predicted"/>
<reference evidence="1" key="1">
    <citation type="submission" date="2021-03" db="EMBL/GenBank/DDBJ databases">
        <title>Complete genome of Burkholderia pseudomallei_VBP364.</title>
        <authorList>
            <person name="Balaji V."/>
            <person name="Yamuna B."/>
            <person name="Monisha P."/>
        </authorList>
    </citation>
    <scope>NUCLEOTIDE SEQUENCE</scope>
    <source>
        <strain evidence="1">VBP364</strain>
    </source>
</reference>
<protein>
    <submittedName>
        <fullName evidence="1">Uncharacterized protein</fullName>
    </submittedName>
</protein>
<gene>
    <name evidence="1" type="ORF">J3D99_21355</name>
</gene>
<evidence type="ECO:0000313" key="1">
    <source>
        <dbReference type="EMBL" id="QTB60479.1"/>
    </source>
</evidence>
<dbReference type="AlphaFoldDB" id="A0A8A4DW91"/>
<accession>A0A8A4DW91</accession>
<sequence length="190" mass="20447">MKNREAVDGAGARQSRSCAAERAARECFFDEFDAMRALRNACVAPVCGVSAILRAKAERRISPPPAPRIGGATSVRGAALYRDSNLDRLRTESGERFDFARAQCIIKSRRPVAERGFHDCRASACRANERSGRGGCAPSRRGAMRGAGVVQGAAGGRIAEEKYPVLLAETRGKLETTSMSRPYGAEFHSA</sequence>
<name>A0A8A4DW91_BURPE</name>
<dbReference type="EMBL" id="CP071754">
    <property type="protein sequence ID" value="QTB60479.1"/>
    <property type="molecule type" value="Genomic_DNA"/>
</dbReference>
<organism evidence="1">
    <name type="scientific">Burkholderia pseudomallei</name>
    <name type="common">Pseudomonas pseudomallei</name>
    <dbReference type="NCBI Taxonomy" id="28450"/>
    <lineage>
        <taxon>Bacteria</taxon>
        <taxon>Pseudomonadati</taxon>
        <taxon>Pseudomonadota</taxon>
        <taxon>Betaproteobacteria</taxon>
        <taxon>Burkholderiales</taxon>
        <taxon>Burkholderiaceae</taxon>
        <taxon>Burkholderia</taxon>
        <taxon>pseudomallei group</taxon>
    </lineage>
</organism>